<dbReference type="PANTHER" id="PTHR34667">
    <property type="entry name" value="D-AMINOACYL-TRNA DEACYLASE"/>
    <property type="match status" value="1"/>
</dbReference>
<dbReference type="InterPro" id="IPR018033">
    <property type="entry name" value="Deacylase_DtdA_archaea"/>
</dbReference>
<comment type="caution">
    <text evidence="4">The sequence shown here is derived from an EMBL/GenBank/DDBJ whole genome shotgun (WGS) entry which is preliminary data.</text>
</comment>
<sequence length="277" mass="29984">MVTLLVATTTDPASTNPANALLAMHGWTPGASLQGGIKSFANQQVRLLQQGKGIVEEDHLDVRWEEATGEEMDELIFFSKHTAVSNRPALTVHPIGVPHPRQGEVPPQGGKPGWAAPPNPRIGPWLRLLKKIAQSHNLVPEFEITLEGTHHGPETNQPAMFVEISLGLGGEPAVGNWRMSLKKKVLLGIGGGHYAPRHVDIVMEDPSQSKAEANTAVIGGTWKQAIEEAFKTTKSAFPGGNIMAHLDQKSFKSWQKNAITAFLADHNIKIGKPNDIL</sequence>
<accession>A0ABD3LJC9</accession>
<dbReference type="Gene3D" id="3.40.630.50">
    <property type="entry name" value="AF0625-like"/>
    <property type="match status" value="1"/>
</dbReference>
<proteinExistence type="predicted"/>
<dbReference type="Gene3D" id="3.40.50.10700">
    <property type="entry name" value="AF0625-like"/>
    <property type="match status" value="1"/>
</dbReference>
<evidence type="ECO:0000313" key="5">
    <source>
        <dbReference type="Proteomes" id="UP001634007"/>
    </source>
</evidence>
<keyword evidence="3" id="KW-0862">Zinc</keyword>
<evidence type="ECO:0000256" key="1">
    <source>
        <dbReference type="ARBA" id="ARBA00022723"/>
    </source>
</evidence>
<dbReference type="GO" id="GO:0046872">
    <property type="term" value="F:metal ion binding"/>
    <property type="evidence" value="ECO:0007669"/>
    <property type="project" value="UniProtKB-KW"/>
</dbReference>
<keyword evidence="5" id="KW-1185">Reference proteome</keyword>
<dbReference type="PANTHER" id="PTHR34667:SF1">
    <property type="entry name" value="D-AMINOACYL-TRNA DEACYLASE"/>
    <property type="match status" value="1"/>
</dbReference>
<keyword evidence="2" id="KW-0378">Hydrolase</keyword>
<dbReference type="Proteomes" id="UP001634007">
    <property type="component" value="Unassembled WGS sequence"/>
</dbReference>
<organism evidence="4 5">
    <name type="scientific">Eucalyptus globulus</name>
    <name type="common">Tasmanian blue gum</name>
    <dbReference type="NCBI Taxonomy" id="34317"/>
    <lineage>
        <taxon>Eukaryota</taxon>
        <taxon>Viridiplantae</taxon>
        <taxon>Streptophyta</taxon>
        <taxon>Embryophyta</taxon>
        <taxon>Tracheophyta</taxon>
        <taxon>Spermatophyta</taxon>
        <taxon>Magnoliopsida</taxon>
        <taxon>eudicotyledons</taxon>
        <taxon>Gunneridae</taxon>
        <taxon>Pentapetalae</taxon>
        <taxon>rosids</taxon>
        <taxon>malvids</taxon>
        <taxon>Myrtales</taxon>
        <taxon>Myrtaceae</taxon>
        <taxon>Myrtoideae</taxon>
        <taxon>Eucalypteae</taxon>
        <taxon>Eucalyptus</taxon>
    </lineage>
</organism>
<keyword evidence="1" id="KW-0479">Metal-binding</keyword>
<dbReference type="EMBL" id="JBJKBG010000002">
    <property type="protein sequence ID" value="KAL3751482.1"/>
    <property type="molecule type" value="Genomic_DNA"/>
</dbReference>
<dbReference type="GO" id="GO:0016787">
    <property type="term" value="F:hydrolase activity"/>
    <property type="evidence" value="ECO:0007669"/>
    <property type="project" value="UniProtKB-KW"/>
</dbReference>
<dbReference type="PIRSF" id="PIRSF016210">
    <property type="entry name" value="UCP016210"/>
    <property type="match status" value="1"/>
</dbReference>
<evidence type="ECO:0000256" key="2">
    <source>
        <dbReference type="ARBA" id="ARBA00022801"/>
    </source>
</evidence>
<evidence type="ECO:0000256" key="3">
    <source>
        <dbReference type="ARBA" id="ARBA00022833"/>
    </source>
</evidence>
<protein>
    <recommendedName>
        <fullName evidence="6">D-aminoacyl-tRNA deacylase</fullName>
    </recommendedName>
</protein>
<reference evidence="4 5" key="1">
    <citation type="submission" date="2024-11" db="EMBL/GenBank/DDBJ databases">
        <title>Chromosome-level genome assembly of Eucalyptus globulus Labill. provides insights into its genome evolution.</title>
        <authorList>
            <person name="Li X."/>
        </authorList>
    </citation>
    <scope>NUCLEOTIDE SEQUENCE [LARGE SCALE GENOMIC DNA]</scope>
    <source>
        <strain evidence="4">CL2024</strain>
        <tissue evidence="4">Fresh tender leaves</tissue>
    </source>
</reference>
<dbReference type="Pfam" id="PF04414">
    <property type="entry name" value="tRNA_deacylase"/>
    <property type="match status" value="2"/>
</dbReference>
<dbReference type="InterPro" id="IPR007508">
    <property type="entry name" value="DtdA"/>
</dbReference>
<evidence type="ECO:0008006" key="6">
    <source>
        <dbReference type="Google" id="ProtNLM"/>
    </source>
</evidence>
<evidence type="ECO:0000313" key="4">
    <source>
        <dbReference type="EMBL" id="KAL3751482.1"/>
    </source>
</evidence>
<gene>
    <name evidence="4" type="ORF">ACJRO7_012331</name>
</gene>
<dbReference type="AlphaFoldDB" id="A0ABD3LJC9"/>
<dbReference type="SUPFAM" id="SSF142535">
    <property type="entry name" value="AF0625-like"/>
    <property type="match status" value="1"/>
</dbReference>
<name>A0ABD3LJC9_EUCGL</name>
<dbReference type="FunFam" id="3.40.630.50:FF:000001">
    <property type="entry name" value="D-aminoacyl-tRNA deacylase"/>
    <property type="match status" value="1"/>
</dbReference>